<dbReference type="InterPro" id="IPR001611">
    <property type="entry name" value="Leu-rich_rpt"/>
</dbReference>
<dbReference type="GO" id="GO:0019005">
    <property type="term" value="C:SCF ubiquitin ligase complex"/>
    <property type="evidence" value="ECO:0007669"/>
    <property type="project" value="TreeGrafter"/>
</dbReference>
<evidence type="ECO:0000313" key="1">
    <source>
        <dbReference type="EMBL" id="GAU35698.1"/>
    </source>
</evidence>
<proteinExistence type="predicted"/>
<name>A0A2Z6MTA1_TRISU</name>
<evidence type="ECO:0008006" key="3">
    <source>
        <dbReference type="Google" id="ProtNLM"/>
    </source>
</evidence>
<dbReference type="OrthoDB" id="6066220at2759"/>
<dbReference type="InterPro" id="IPR006553">
    <property type="entry name" value="Leu-rich_rpt_Cys-con_subtyp"/>
</dbReference>
<dbReference type="Proteomes" id="UP000242715">
    <property type="component" value="Unassembled WGS sequence"/>
</dbReference>
<gene>
    <name evidence="1" type="ORF">TSUD_258730</name>
</gene>
<dbReference type="PANTHER" id="PTHR13318">
    <property type="entry name" value="PARTNER OF PAIRED, ISOFORM B-RELATED"/>
    <property type="match status" value="1"/>
</dbReference>
<dbReference type="PANTHER" id="PTHR13318:SF106">
    <property type="entry name" value="F-BOX_LRR-REPEAT PROTEIN 2"/>
    <property type="match status" value="1"/>
</dbReference>
<keyword evidence="2" id="KW-1185">Reference proteome</keyword>
<dbReference type="Gene3D" id="3.80.10.10">
    <property type="entry name" value="Ribonuclease Inhibitor"/>
    <property type="match status" value="4"/>
</dbReference>
<reference evidence="2" key="1">
    <citation type="journal article" date="2017" name="Front. Plant Sci.">
        <title>Climate Clever Clovers: New Paradigm to Reduce the Environmental Footprint of Ruminants by Breeding Low Methanogenic Forages Utilizing Haplotype Variation.</title>
        <authorList>
            <person name="Kaur P."/>
            <person name="Appels R."/>
            <person name="Bayer P.E."/>
            <person name="Keeble-Gagnere G."/>
            <person name="Wang J."/>
            <person name="Hirakawa H."/>
            <person name="Shirasawa K."/>
            <person name="Vercoe P."/>
            <person name="Stefanova K."/>
            <person name="Durmic Z."/>
            <person name="Nichols P."/>
            <person name="Revell C."/>
            <person name="Isobe S.N."/>
            <person name="Edwards D."/>
            <person name="Erskine W."/>
        </authorList>
    </citation>
    <scope>NUCLEOTIDE SEQUENCE [LARGE SCALE GENOMIC DNA]</scope>
    <source>
        <strain evidence="2">cv. Daliak</strain>
    </source>
</reference>
<evidence type="ECO:0000313" key="2">
    <source>
        <dbReference type="Proteomes" id="UP000242715"/>
    </source>
</evidence>
<dbReference type="GO" id="GO:0031146">
    <property type="term" value="P:SCF-dependent proteasomal ubiquitin-dependent protein catabolic process"/>
    <property type="evidence" value="ECO:0007669"/>
    <property type="project" value="TreeGrafter"/>
</dbReference>
<dbReference type="SMART" id="SM00367">
    <property type="entry name" value="LRR_CC"/>
    <property type="match status" value="7"/>
</dbReference>
<protein>
    <recommendedName>
        <fullName evidence="3">F-box domain-containing protein</fullName>
    </recommendedName>
</protein>
<dbReference type="SUPFAM" id="SSF52047">
    <property type="entry name" value="RNI-like"/>
    <property type="match status" value="2"/>
</dbReference>
<sequence>MAMVEQLYLPEECWECIFKIFLDKCCDHNGYLQSLSVVSKQFLSITDRCKSSLTLFNQTLPFLLRLFQRFTNLTSLDLRHFKGNCNVLLTDISRFQLQLKSLNLSNHYFIPVDGLRVFSQQITTLTSLICSNIISIRKSDFFLIADCFPFLEELDLSFPGYSSFNVNSEIDVISLALPKLRKVNFSGNNYINDSSLFYLCKNCEFLEEIVMFNCMHLTQFGIASAIRERPYLRSLSFYTGLPNMELIDSLRSLKCLSDLNLSYSYISNQLLSSLADEGLSLRRLVLRRCRGSGYPAILYLLSKSRFLQHLDLENLRYLNDHDVAELSEYLLSLVSINLSHCTKLTQSTLHALVEKCPFLDEIRMEDTRIGKLVVEKNCSSFRDSVVNPRIKMKSLHLAYNPYLNNETIKLFASIFPNLQLLDVNNCSCISDEGIVEVLRCCKIVHLNLSSCRKVNLLGLNFQVPTLEVLNLSLTRIDDKTPDAISKSCSGLLQLDLKGCHHVTDKGVKQVIGKCTRLKEINVLGCRKVSSNVDFWTAMELSRPSLRNILPPSDFRPSNSKWKPLLGGGCFRC</sequence>
<dbReference type="EMBL" id="DF973601">
    <property type="protein sequence ID" value="GAU35698.1"/>
    <property type="molecule type" value="Genomic_DNA"/>
</dbReference>
<dbReference type="Pfam" id="PF13516">
    <property type="entry name" value="LRR_6"/>
    <property type="match status" value="1"/>
</dbReference>
<dbReference type="AlphaFoldDB" id="A0A2Z6MTA1"/>
<dbReference type="InterPro" id="IPR032675">
    <property type="entry name" value="LRR_dom_sf"/>
</dbReference>
<accession>A0A2Z6MTA1</accession>
<organism evidence="1 2">
    <name type="scientific">Trifolium subterraneum</name>
    <name type="common">Subterranean clover</name>
    <dbReference type="NCBI Taxonomy" id="3900"/>
    <lineage>
        <taxon>Eukaryota</taxon>
        <taxon>Viridiplantae</taxon>
        <taxon>Streptophyta</taxon>
        <taxon>Embryophyta</taxon>
        <taxon>Tracheophyta</taxon>
        <taxon>Spermatophyta</taxon>
        <taxon>Magnoliopsida</taxon>
        <taxon>eudicotyledons</taxon>
        <taxon>Gunneridae</taxon>
        <taxon>Pentapetalae</taxon>
        <taxon>rosids</taxon>
        <taxon>fabids</taxon>
        <taxon>Fabales</taxon>
        <taxon>Fabaceae</taxon>
        <taxon>Papilionoideae</taxon>
        <taxon>50 kb inversion clade</taxon>
        <taxon>NPAAA clade</taxon>
        <taxon>Hologalegina</taxon>
        <taxon>IRL clade</taxon>
        <taxon>Trifolieae</taxon>
        <taxon>Trifolium</taxon>
    </lineage>
</organism>